<dbReference type="FunFam" id="2.10.25.10:FF:000563">
    <property type="entry name" value="Wall-associated receptor kinase-like 8"/>
    <property type="match status" value="1"/>
</dbReference>
<dbReference type="InterPro" id="IPR001881">
    <property type="entry name" value="EGF-like_Ca-bd_dom"/>
</dbReference>
<dbReference type="GO" id="GO:0005509">
    <property type="term" value="F:calcium ion binding"/>
    <property type="evidence" value="ECO:0007669"/>
    <property type="project" value="InterPro"/>
</dbReference>
<dbReference type="ExpressionAtlas" id="R7W242">
    <property type="expression patterns" value="baseline"/>
</dbReference>
<dbReference type="InterPro" id="IPR025287">
    <property type="entry name" value="WAK_GUB"/>
</dbReference>
<dbReference type="AlphaFoldDB" id="R7W242"/>
<dbReference type="PANTHER" id="PTHR33491">
    <property type="entry name" value="OSJNBA0016N04.9 PROTEIN"/>
    <property type="match status" value="1"/>
</dbReference>
<dbReference type="InterPro" id="IPR049883">
    <property type="entry name" value="NOTCH1_EGF-like"/>
</dbReference>
<comment type="caution">
    <text evidence="5">Lacks conserved residue(s) required for the propagation of feature annotation.</text>
</comment>
<dbReference type="InterPro" id="IPR000152">
    <property type="entry name" value="EGF-type_Asp/Asn_hydroxyl_site"/>
</dbReference>
<evidence type="ECO:0000313" key="6">
    <source>
        <dbReference type="EnsemblPlants" id="EMT13181"/>
    </source>
</evidence>
<evidence type="ECO:0000256" key="4">
    <source>
        <dbReference type="ARBA" id="ARBA00023157"/>
    </source>
</evidence>
<keyword evidence="3" id="KW-0732">Signal</keyword>
<comment type="subcellular location">
    <subcellularLocation>
        <location evidence="1">Membrane</location>
        <topology evidence="1">Single-pass membrane protein</topology>
    </subcellularLocation>
</comment>
<evidence type="ECO:0000256" key="5">
    <source>
        <dbReference type="PROSITE-ProRule" id="PRU00076"/>
    </source>
</evidence>
<dbReference type="PROSITE" id="PS50026">
    <property type="entry name" value="EGF_3"/>
    <property type="match status" value="1"/>
</dbReference>
<dbReference type="GO" id="GO:0030247">
    <property type="term" value="F:polysaccharide binding"/>
    <property type="evidence" value="ECO:0007669"/>
    <property type="project" value="InterPro"/>
</dbReference>
<evidence type="ECO:0000256" key="3">
    <source>
        <dbReference type="ARBA" id="ARBA00022729"/>
    </source>
</evidence>
<dbReference type="PROSITE" id="PS50011">
    <property type="entry name" value="PROTEIN_KINASE_DOM"/>
    <property type="match status" value="1"/>
</dbReference>
<dbReference type="SUPFAM" id="SSF56112">
    <property type="entry name" value="Protein kinase-like (PK-like)"/>
    <property type="match status" value="1"/>
</dbReference>
<dbReference type="InterPro" id="IPR018097">
    <property type="entry name" value="EGF_Ca-bd_CS"/>
</dbReference>
<dbReference type="PROSITE" id="PS00010">
    <property type="entry name" value="ASX_HYDROXYL"/>
    <property type="match status" value="1"/>
</dbReference>
<dbReference type="EnsemblPlants" id="EMT13181">
    <property type="protein sequence ID" value="EMT13181"/>
    <property type="gene ID" value="F775_25705"/>
</dbReference>
<organism evidence="6">
    <name type="scientific">Aegilops tauschii</name>
    <name type="common">Tausch's goatgrass</name>
    <name type="synonym">Aegilops squarrosa</name>
    <dbReference type="NCBI Taxonomy" id="37682"/>
    <lineage>
        <taxon>Eukaryota</taxon>
        <taxon>Viridiplantae</taxon>
        <taxon>Streptophyta</taxon>
        <taxon>Embryophyta</taxon>
        <taxon>Tracheophyta</taxon>
        <taxon>Spermatophyta</taxon>
        <taxon>Magnoliopsida</taxon>
        <taxon>Liliopsida</taxon>
        <taxon>Poales</taxon>
        <taxon>Poaceae</taxon>
        <taxon>BOP clade</taxon>
        <taxon>Pooideae</taxon>
        <taxon>Triticodae</taxon>
        <taxon>Triticeae</taxon>
        <taxon>Triticinae</taxon>
        <taxon>Aegilops</taxon>
    </lineage>
</organism>
<dbReference type="Pfam" id="PF13947">
    <property type="entry name" value="GUB_WAK_bind"/>
    <property type="match status" value="1"/>
</dbReference>
<dbReference type="GO" id="GO:0016020">
    <property type="term" value="C:membrane"/>
    <property type="evidence" value="ECO:0007669"/>
    <property type="project" value="UniProtKB-SubCell"/>
</dbReference>
<dbReference type="InterPro" id="IPR011009">
    <property type="entry name" value="Kinase-like_dom_sf"/>
</dbReference>
<dbReference type="SMART" id="SM00179">
    <property type="entry name" value="EGF_CA"/>
    <property type="match status" value="1"/>
</dbReference>
<reference evidence="6" key="1">
    <citation type="submission" date="2015-06" db="UniProtKB">
        <authorList>
            <consortium name="EnsemblPlants"/>
        </authorList>
    </citation>
    <scope>IDENTIFICATION</scope>
</reference>
<dbReference type="GO" id="GO:0005524">
    <property type="term" value="F:ATP binding"/>
    <property type="evidence" value="ECO:0007669"/>
    <property type="project" value="InterPro"/>
</dbReference>
<dbReference type="InterPro" id="IPR000742">
    <property type="entry name" value="EGF"/>
</dbReference>
<dbReference type="Pfam" id="PF07714">
    <property type="entry name" value="PK_Tyr_Ser-Thr"/>
    <property type="match status" value="1"/>
</dbReference>
<dbReference type="PROSITE" id="PS01187">
    <property type="entry name" value="EGF_CA"/>
    <property type="match status" value="1"/>
</dbReference>
<evidence type="ECO:0000256" key="1">
    <source>
        <dbReference type="ARBA" id="ARBA00004167"/>
    </source>
</evidence>
<dbReference type="Pfam" id="PF07645">
    <property type="entry name" value="EGF_CA"/>
    <property type="match status" value="1"/>
</dbReference>
<dbReference type="InterPro" id="IPR000719">
    <property type="entry name" value="Prot_kinase_dom"/>
</dbReference>
<accession>R7W242</accession>
<keyword evidence="2 5" id="KW-0245">EGF-like domain</keyword>
<proteinExistence type="predicted"/>
<sequence>MALELLVVVAVMLHLASTSAQPGPGCRTRCGDVDIPYPFGIGAGCAIEGFEIICPRTADGIAKPFMVIQNVEVLDISVPRGQIRVSTPVSTPYRFSHVHNMLIVIGCNTLAYINDFRSTTRYTTACAAVCESPAALTNGSCVGAGCCQNDMPKGLRSYRFSFFDVYDDSNTTLFNQCSYAAVVETQIFSFSSEYITTTRFNDTEKGQKPLVLDWAIGNATCEMARDMPSYACHSRNSMCVDSTNDPDANECEKNPSICPKSATCHNTIGGYRCSCSPGRKFVMETKSCNPDITLIIGISIGAVALVIIIFCIHCLVKQNWNRQHINLTKARFLDMEAMALCTRGQLRISLQWQLKGVGDRQKKEFGKEILILSQINHKNIVKLLGCCLEVEVPMLVYEFIPKGTFFDLIHGKSRKLHLSFSSLVRIVNEAAEGFAFLHNYANPPILLGAPRQWSSLVALASRVPAGVAAGWIRLDLGLSIPAPPSAIGGCSASRRVEDVTGVWEKSMVGQQQLVETAATLPVVPILMALSSSPGLVMFWVCYVEFYAW</sequence>
<dbReference type="CDD" id="cd00054">
    <property type="entry name" value="EGF_CA"/>
    <property type="match status" value="1"/>
</dbReference>
<evidence type="ECO:0000256" key="2">
    <source>
        <dbReference type="ARBA" id="ARBA00022536"/>
    </source>
</evidence>
<dbReference type="InterPro" id="IPR001245">
    <property type="entry name" value="Ser-Thr/Tyr_kinase_cat_dom"/>
</dbReference>
<keyword evidence="4" id="KW-1015">Disulfide bond</keyword>
<dbReference type="Gene3D" id="1.10.510.10">
    <property type="entry name" value="Transferase(Phosphotransferase) domain 1"/>
    <property type="match status" value="1"/>
</dbReference>
<dbReference type="Gene3D" id="2.10.25.10">
    <property type="entry name" value="Laminin"/>
    <property type="match status" value="1"/>
</dbReference>
<dbReference type="SUPFAM" id="SSF57196">
    <property type="entry name" value="EGF/Laminin"/>
    <property type="match status" value="1"/>
</dbReference>
<dbReference type="GO" id="GO:0004672">
    <property type="term" value="F:protein kinase activity"/>
    <property type="evidence" value="ECO:0007669"/>
    <property type="project" value="InterPro"/>
</dbReference>
<dbReference type="FunFam" id="3.30.200.20:FF:001380">
    <property type="entry name" value="Protein kinase superfamily protein"/>
    <property type="match status" value="1"/>
</dbReference>
<name>R7W242_AEGTA</name>
<protein>
    <submittedName>
        <fullName evidence="6">Wall-associated receptor kinase 5</fullName>
    </submittedName>
</protein>